<name>A0A7S1YLK8_9STRA</name>
<feature type="transmembrane region" description="Helical" evidence="1">
    <location>
        <begin position="57"/>
        <end position="77"/>
    </location>
</feature>
<proteinExistence type="predicted"/>
<protein>
    <submittedName>
        <fullName evidence="2">Uncharacterized protein</fullName>
    </submittedName>
</protein>
<dbReference type="EMBL" id="HBGK01051637">
    <property type="protein sequence ID" value="CAD9311440.1"/>
    <property type="molecule type" value="Transcribed_RNA"/>
</dbReference>
<evidence type="ECO:0000313" key="2">
    <source>
        <dbReference type="EMBL" id="CAD9311440.1"/>
    </source>
</evidence>
<gene>
    <name evidence="2" type="ORF">GOCE00092_LOCUS27178</name>
</gene>
<evidence type="ECO:0000256" key="1">
    <source>
        <dbReference type="SAM" id="Phobius"/>
    </source>
</evidence>
<keyword evidence="1" id="KW-1133">Transmembrane helix</keyword>
<keyword evidence="1" id="KW-0812">Transmembrane</keyword>
<organism evidence="2">
    <name type="scientific">Grammatophora oceanica</name>
    <dbReference type="NCBI Taxonomy" id="210454"/>
    <lineage>
        <taxon>Eukaryota</taxon>
        <taxon>Sar</taxon>
        <taxon>Stramenopiles</taxon>
        <taxon>Ochrophyta</taxon>
        <taxon>Bacillariophyta</taxon>
        <taxon>Fragilariophyceae</taxon>
        <taxon>Fragilariophycidae</taxon>
        <taxon>Rhabdonematales</taxon>
        <taxon>Grammatophoraceae</taxon>
        <taxon>Grammatophora</taxon>
    </lineage>
</organism>
<sequence>MSGMVGVGNLVHSVIRFSFSFTETVADLYFTSMLLVFMDSFHLFVALRPMQPDKVPLPYLLVAVVGWFYEVYVFAVARRMYLSRKKQKDLLKDE</sequence>
<reference evidence="2" key="1">
    <citation type="submission" date="2021-01" db="EMBL/GenBank/DDBJ databases">
        <authorList>
            <person name="Corre E."/>
            <person name="Pelletier E."/>
            <person name="Niang G."/>
            <person name="Scheremetjew M."/>
            <person name="Finn R."/>
            <person name="Kale V."/>
            <person name="Holt S."/>
            <person name="Cochrane G."/>
            <person name="Meng A."/>
            <person name="Brown T."/>
            <person name="Cohen L."/>
        </authorList>
    </citation>
    <scope>NUCLEOTIDE SEQUENCE</scope>
    <source>
        <strain evidence="2">CCMP 410</strain>
    </source>
</reference>
<keyword evidence="1" id="KW-0472">Membrane</keyword>
<dbReference type="AlphaFoldDB" id="A0A7S1YLK8"/>
<accession>A0A7S1YLK8</accession>